<dbReference type="GO" id="GO:0015631">
    <property type="term" value="F:tubulin binding"/>
    <property type="evidence" value="ECO:0007669"/>
    <property type="project" value="TreeGrafter"/>
</dbReference>
<feature type="coiled-coil region" evidence="1">
    <location>
        <begin position="641"/>
        <end position="729"/>
    </location>
</feature>
<gene>
    <name evidence="4" type="ORF">DFQ27_004977</name>
</gene>
<feature type="region of interest" description="Disordered" evidence="2">
    <location>
        <begin position="1017"/>
        <end position="1057"/>
    </location>
</feature>
<feature type="region of interest" description="Disordered" evidence="2">
    <location>
        <begin position="1209"/>
        <end position="1229"/>
    </location>
</feature>
<keyword evidence="5" id="KW-1185">Reference proteome</keyword>
<feature type="compositionally biased region" description="Polar residues" evidence="2">
    <location>
        <begin position="404"/>
        <end position="419"/>
    </location>
</feature>
<sequence>MAEPVIRVQEPTNVEATSVRTRPLGNLQTVSQAKRELEAQLMAIHEDLQLTQNIGLMFVKRQDDLRTCFEQLQHLEQLEQSNGGGGGGGDDNSYMDADDSELTPELKDQLTQLDKEFQEGQNGLLGLKGLINAQLPTTEATSGNDATQPSSVLGPSALPSSTLPAQNITKPRRHKVVIPSGPSINDPAFPVQIQDELLNQVRYWSSQAEMKEKLNQEYDTKIQEMERIIDALNKQRRMREESEERQKEDQWNLELLNQELRSQNSELQSQLSKAVHENQKLQKSFSAATEQLEQIKDKEEKTAGQLELTKTRHEQDMQTMRKHTAGLQRDKSDLLKKMEDLNNIVTLQEKKLKTKASQESAIGQLEPSEEPRAASPEQPTIVIEEPTPDNMDAHHEDPALPEHPSSSEPKQTSLARETSFAHQQAIISELQTKLSQSMSETDELKKLLADREETIEQLRFEGPVSSFAHPMGDHASGFGHMGRASHNDPDADYLGGVHHGDMLGENGGQHDTMDSLASELGGGQRVPTPMRGLFDELAQANSASTTPPATTSSVEVKDEEVMTDPIENWVLAIPLVADKLASLEADKESLTTKAAAVNQALQVAQAAQVLQATETASSTEAALKAAQEDFSVRILEITTALETARAEAAKATRLAQEAQAAREEAHASELAKTKAMQEEHAAELAKAKAVQEAHASELAKAKAEQEAQANELAQAKAVQEAQVKELAEATVAREAHVKELALAKAAHETYIQELAEANAARDAQVVELEQVKVAQETHSKELEQAKAAQEAYVKELAEAKATQQVYANELAEAKAAATAAAAALAAATAATAAAATVVVAKSKGQEDESNVKENIVPPIQISKGTQVAPTATASNSTQTSPVERTNASTSPRPSIDADVTGKKGDLASIITGKQGTQTTAIGPVDSALVTPTVTSLEVATAQLQEQQGMAISEAGGAKGVKVTEAVQEPVRRKVHADAYLNEARRHTCDMSQGMPMSEDEVPPVPGVPLHHRDSIASAATGSTSARDAQSERENRVSIGSAFGGGSVGKSEQGTMSTGRIHSVYQNKDDVEGQFSQQHLHHGSAAGESGAEVDPLSPGRPISSPPSSLLAKARTLATEGTLSNDVSGKDVSLSSTTDETRLAPSPEHQGGRAPSVRSLQLQQQQQQQQQRGTTQAPSPQRPVVTGAAVISGPTRTAYTFHNNSSQVHAPTLSTSHHHHVITDSSGASIRRHYRPSPNGSISSMSTDYGHDRRLSISSNYDPNTTPTDPTMIQIITQTMIGDYLWKYTRRPMASVMSEKRHRRYFWVHPYTRTMYWSMNNPAADGSREQRAKSALILSVYQVTDENPTNPSELPNVSLIIQTSTRNLKVTAPSREKHDLWFQSLTYLLSRPTTPGADVTSDHQTWPEVQASRGVTSDTLLTIRSSERQVRKKGSMNRLQNMFGRSKDNSPAGSPRGLVSTSSHSLATGGAAAAGGATGAGTSGNIGYPSHMAHAAPNSVGGHGTLNGGPIMSQASTDLGAASSPRSRMNEVYSVRLRRAEDEEGVLEEDDEEEDDEDGVLPEHVRQCCDGRHDIGSLHHNHH</sequence>
<feature type="compositionally biased region" description="Low complexity" evidence="2">
    <location>
        <begin position="1158"/>
        <end position="1169"/>
    </location>
</feature>
<feature type="compositionally biased region" description="Polar residues" evidence="2">
    <location>
        <begin position="1117"/>
        <end position="1136"/>
    </location>
</feature>
<reference evidence="4" key="1">
    <citation type="journal article" date="2020" name="Fungal Divers.">
        <title>Resolving the Mortierellaceae phylogeny through synthesis of multi-gene phylogenetics and phylogenomics.</title>
        <authorList>
            <person name="Vandepol N."/>
            <person name="Liber J."/>
            <person name="Desiro A."/>
            <person name="Na H."/>
            <person name="Kennedy M."/>
            <person name="Barry K."/>
            <person name="Grigoriev I.V."/>
            <person name="Miller A.N."/>
            <person name="O'Donnell K."/>
            <person name="Stajich J.E."/>
            <person name="Bonito G."/>
        </authorList>
    </citation>
    <scope>NUCLEOTIDE SEQUENCE</scope>
    <source>
        <strain evidence="4">BC1065</strain>
    </source>
</reference>
<feature type="compositionally biased region" description="Low complexity" evidence="2">
    <location>
        <begin position="1094"/>
        <end position="1109"/>
    </location>
</feature>
<dbReference type="InterPro" id="IPR024774">
    <property type="entry name" value="PH_dom-Mcp5-type"/>
</dbReference>
<dbReference type="Pfam" id="PF12814">
    <property type="entry name" value="Mcp5_PH"/>
    <property type="match status" value="1"/>
</dbReference>
<name>A0A9P6QHK7_9FUNG</name>
<feature type="compositionally biased region" description="Low complexity" evidence="2">
    <location>
        <begin position="1458"/>
        <end position="1469"/>
    </location>
</feature>
<dbReference type="GO" id="GO:0005938">
    <property type="term" value="C:cell cortex"/>
    <property type="evidence" value="ECO:0007669"/>
    <property type="project" value="InterPro"/>
</dbReference>
<keyword evidence="1" id="KW-0175">Coiled coil</keyword>
<feature type="compositionally biased region" description="Polar residues" evidence="2">
    <location>
        <begin position="862"/>
        <end position="892"/>
    </location>
</feature>
<feature type="coiled-coil region" evidence="1">
    <location>
        <begin position="768"/>
        <end position="816"/>
    </location>
</feature>
<dbReference type="InterPro" id="IPR053005">
    <property type="entry name" value="Nuclear_Pos-Cytoskel_Interact"/>
</dbReference>
<protein>
    <recommendedName>
        <fullName evidence="3">PH domain-containing protein</fullName>
    </recommendedName>
</protein>
<dbReference type="OrthoDB" id="2149224at2759"/>
<dbReference type="Proteomes" id="UP000807716">
    <property type="component" value="Unassembled WGS sequence"/>
</dbReference>
<dbReference type="CDD" id="cd13365">
    <property type="entry name" value="PH_PLC_plant-like"/>
    <property type="match status" value="1"/>
</dbReference>
<comment type="caution">
    <text evidence="4">The sequence shown here is derived from an EMBL/GenBank/DDBJ whole genome shotgun (WGS) entry which is preliminary data.</text>
</comment>
<proteinExistence type="predicted"/>
<dbReference type="GO" id="GO:0005739">
    <property type="term" value="C:mitochondrion"/>
    <property type="evidence" value="ECO:0007669"/>
    <property type="project" value="TreeGrafter"/>
</dbReference>
<feature type="region of interest" description="Disordered" evidence="2">
    <location>
        <begin position="1496"/>
        <end position="1560"/>
    </location>
</feature>
<organism evidence="4 5">
    <name type="scientific">Actinomortierella ambigua</name>
    <dbReference type="NCBI Taxonomy" id="1343610"/>
    <lineage>
        <taxon>Eukaryota</taxon>
        <taxon>Fungi</taxon>
        <taxon>Fungi incertae sedis</taxon>
        <taxon>Mucoromycota</taxon>
        <taxon>Mortierellomycotina</taxon>
        <taxon>Mortierellomycetes</taxon>
        <taxon>Mortierellales</taxon>
        <taxon>Mortierellaceae</taxon>
        <taxon>Actinomortierella</taxon>
    </lineage>
</organism>
<feature type="domain" description="PH" evidence="3">
    <location>
        <begin position="1276"/>
        <end position="1388"/>
    </location>
</feature>
<dbReference type="EMBL" id="JAAAJB010000035">
    <property type="protein sequence ID" value="KAG0269045.1"/>
    <property type="molecule type" value="Genomic_DNA"/>
</dbReference>
<feature type="region of interest" description="Disordered" evidence="2">
    <location>
        <begin position="354"/>
        <end position="419"/>
    </location>
</feature>
<dbReference type="InterPro" id="IPR001849">
    <property type="entry name" value="PH_domain"/>
</dbReference>
<dbReference type="SUPFAM" id="SSF50729">
    <property type="entry name" value="PH domain-like"/>
    <property type="match status" value="1"/>
</dbReference>
<dbReference type="GO" id="GO:0000226">
    <property type="term" value="P:microtubule cytoskeleton organization"/>
    <property type="evidence" value="ECO:0007669"/>
    <property type="project" value="TreeGrafter"/>
</dbReference>
<evidence type="ECO:0000256" key="2">
    <source>
        <dbReference type="SAM" id="MobiDB-lite"/>
    </source>
</evidence>
<evidence type="ECO:0000256" key="1">
    <source>
        <dbReference type="SAM" id="Coils"/>
    </source>
</evidence>
<feature type="coiled-coil region" evidence="1">
    <location>
        <begin position="208"/>
        <end position="298"/>
    </location>
</feature>
<dbReference type="PANTHER" id="PTHR28190:SF1">
    <property type="entry name" value="NUCLEAR MIGRATION PROTEIN NUM1"/>
    <property type="match status" value="1"/>
</dbReference>
<dbReference type="GO" id="GO:0032065">
    <property type="term" value="P:maintenance of protein location in cell cortex"/>
    <property type="evidence" value="ECO:0007669"/>
    <property type="project" value="InterPro"/>
</dbReference>
<feature type="region of interest" description="Disordered" evidence="2">
    <location>
        <begin position="1426"/>
        <end position="1475"/>
    </location>
</feature>
<feature type="compositionally biased region" description="Acidic residues" evidence="2">
    <location>
        <begin position="1540"/>
        <end position="1558"/>
    </location>
</feature>
<feature type="region of interest" description="Disordered" evidence="2">
    <location>
        <begin position="1074"/>
        <end position="1182"/>
    </location>
</feature>
<feature type="compositionally biased region" description="Basic and acidic residues" evidence="2">
    <location>
        <begin position="391"/>
        <end position="400"/>
    </location>
</feature>
<feature type="coiled-coil region" evidence="1">
    <location>
        <begin position="427"/>
        <end position="461"/>
    </location>
</feature>
<accession>A0A9P6QHK7</accession>
<dbReference type="GO" id="GO:0005543">
    <property type="term" value="F:phospholipid binding"/>
    <property type="evidence" value="ECO:0007669"/>
    <property type="project" value="InterPro"/>
</dbReference>
<feature type="region of interest" description="Disordered" evidence="2">
    <location>
        <begin position="857"/>
        <end position="900"/>
    </location>
</feature>
<dbReference type="PANTHER" id="PTHR28190">
    <property type="entry name" value="NUCLEAR MIGRATION PROTEIN NUM1"/>
    <property type="match status" value="1"/>
</dbReference>
<dbReference type="PROSITE" id="PS50003">
    <property type="entry name" value="PH_DOMAIN"/>
    <property type="match status" value="1"/>
</dbReference>
<evidence type="ECO:0000313" key="4">
    <source>
        <dbReference type="EMBL" id="KAG0269045.1"/>
    </source>
</evidence>
<feature type="region of interest" description="Disordered" evidence="2">
    <location>
        <begin position="78"/>
        <end position="99"/>
    </location>
</feature>
<feature type="region of interest" description="Disordered" evidence="2">
    <location>
        <begin position="992"/>
        <end position="1011"/>
    </location>
</feature>
<evidence type="ECO:0000313" key="5">
    <source>
        <dbReference type="Proteomes" id="UP000807716"/>
    </source>
</evidence>
<evidence type="ECO:0000259" key="3">
    <source>
        <dbReference type="PROSITE" id="PS50003"/>
    </source>
</evidence>